<dbReference type="AlphaFoldDB" id="A0A023C0J4"/>
<sequence>MKREKWFDRKFDFSFEENIFPLLLKRLEKAPTTLANTIDSLTKEQLTHKRNGKWSIQENVGHLIDLEPIWQGRLDDILTDKIELRAADLQNQKTNFAQHNLRDHNDLLREFSDIRSITVDQLHQLTEKEIYKHALHPRLKTPMRTMDLFLFVAEHDDHHIAAIEELKVK</sequence>
<dbReference type="eggNOG" id="COG2318">
    <property type="taxonomic scope" value="Bacteria"/>
</dbReference>
<organism evidence="2 3">
    <name type="scientific">Aquimarina atlantica</name>
    <dbReference type="NCBI Taxonomy" id="1317122"/>
    <lineage>
        <taxon>Bacteria</taxon>
        <taxon>Pseudomonadati</taxon>
        <taxon>Bacteroidota</taxon>
        <taxon>Flavobacteriia</taxon>
        <taxon>Flavobacteriales</taxon>
        <taxon>Flavobacteriaceae</taxon>
        <taxon>Aquimarina</taxon>
    </lineage>
</organism>
<evidence type="ECO:0000313" key="3">
    <source>
        <dbReference type="Proteomes" id="UP000023541"/>
    </source>
</evidence>
<dbReference type="Gene3D" id="1.20.120.450">
    <property type="entry name" value="dinb family like domain"/>
    <property type="match status" value="1"/>
</dbReference>
<evidence type="ECO:0000259" key="1">
    <source>
        <dbReference type="Pfam" id="PF12867"/>
    </source>
</evidence>
<dbReference type="STRING" id="1317122.ATO12_03055"/>
<feature type="domain" description="DinB-like" evidence="1">
    <location>
        <begin position="27"/>
        <end position="162"/>
    </location>
</feature>
<keyword evidence="3" id="KW-1185">Reference proteome</keyword>
<proteinExistence type="predicted"/>
<dbReference type="SUPFAM" id="SSF109854">
    <property type="entry name" value="DinB/YfiT-like putative metalloenzymes"/>
    <property type="match status" value="1"/>
</dbReference>
<dbReference type="EMBL" id="AQRA01000001">
    <property type="protein sequence ID" value="EZH75780.1"/>
    <property type="molecule type" value="Genomic_DNA"/>
</dbReference>
<dbReference type="RefSeq" id="WP_034238462.1">
    <property type="nucleotide sequence ID" value="NZ_AQRA01000001.1"/>
</dbReference>
<dbReference type="InterPro" id="IPR024775">
    <property type="entry name" value="DinB-like"/>
</dbReference>
<dbReference type="Pfam" id="PF12867">
    <property type="entry name" value="DinB_2"/>
    <property type="match status" value="1"/>
</dbReference>
<dbReference type="InterPro" id="IPR034660">
    <property type="entry name" value="DinB/YfiT-like"/>
</dbReference>
<gene>
    <name evidence="2" type="ORF">ATO12_03055</name>
</gene>
<reference evidence="2 3" key="1">
    <citation type="submission" date="2014-04" db="EMBL/GenBank/DDBJ databases">
        <title>Aquimarina sp. 22II-S11-z7 Genome Sequencing.</title>
        <authorList>
            <person name="Lai Q."/>
        </authorList>
    </citation>
    <scope>NUCLEOTIDE SEQUENCE [LARGE SCALE GENOMIC DNA]</scope>
    <source>
        <strain evidence="2 3">22II-S11-z7</strain>
    </source>
</reference>
<evidence type="ECO:0000313" key="2">
    <source>
        <dbReference type="EMBL" id="EZH75780.1"/>
    </source>
</evidence>
<dbReference type="Proteomes" id="UP000023541">
    <property type="component" value="Unassembled WGS sequence"/>
</dbReference>
<protein>
    <recommendedName>
        <fullName evidence="1">DinB-like domain-containing protein</fullName>
    </recommendedName>
</protein>
<name>A0A023C0J4_9FLAO</name>
<dbReference type="OrthoDB" id="1431064at2"/>
<accession>A0A023C0J4</accession>
<comment type="caution">
    <text evidence="2">The sequence shown here is derived from an EMBL/GenBank/DDBJ whole genome shotgun (WGS) entry which is preliminary data.</text>
</comment>